<comment type="caution">
    <text evidence="1">The sequence shown here is derived from an EMBL/GenBank/DDBJ whole genome shotgun (WGS) entry which is preliminary data.</text>
</comment>
<organism evidence="1 2">
    <name type="scientific">Trichogramma kaykai</name>
    <dbReference type="NCBI Taxonomy" id="54128"/>
    <lineage>
        <taxon>Eukaryota</taxon>
        <taxon>Metazoa</taxon>
        <taxon>Ecdysozoa</taxon>
        <taxon>Arthropoda</taxon>
        <taxon>Hexapoda</taxon>
        <taxon>Insecta</taxon>
        <taxon>Pterygota</taxon>
        <taxon>Neoptera</taxon>
        <taxon>Endopterygota</taxon>
        <taxon>Hymenoptera</taxon>
        <taxon>Apocrita</taxon>
        <taxon>Proctotrupomorpha</taxon>
        <taxon>Chalcidoidea</taxon>
        <taxon>Trichogrammatidae</taxon>
        <taxon>Trichogramma</taxon>
    </lineage>
</organism>
<evidence type="ECO:0000313" key="2">
    <source>
        <dbReference type="Proteomes" id="UP001627154"/>
    </source>
</evidence>
<accession>A0ABD2WXX6</accession>
<keyword evidence="2" id="KW-1185">Reference proteome</keyword>
<name>A0ABD2WXX6_9HYME</name>
<dbReference type="Proteomes" id="UP001627154">
    <property type="component" value="Unassembled WGS sequence"/>
</dbReference>
<proteinExistence type="predicted"/>
<gene>
    <name evidence="1" type="ORF">TKK_008750</name>
</gene>
<reference evidence="1 2" key="1">
    <citation type="journal article" date="2024" name="bioRxiv">
        <title>A reference genome for Trichogramma kaykai: A tiny desert-dwelling parasitoid wasp with competing sex-ratio distorters.</title>
        <authorList>
            <person name="Culotta J."/>
            <person name="Lindsey A.R."/>
        </authorList>
    </citation>
    <scope>NUCLEOTIDE SEQUENCE [LARGE SCALE GENOMIC DNA]</scope>
    <source>
        <strain evidence="1 2">KSX58</strain>
    </source>
</reference>
<dbReference type="AlphaFoldDB" id="A0ABD2WXX6"/>
<evidence type="ECO:0000313" key="1">
    <source>
        <dbReference type="EMBL" id="KAL3397665.1"/>
    </source>
</evidence>
<dbReference type="EMBL" id="JBJJXI010000062">
    <property type="protein sequence ID" value="KAL3397665.1"/>
    <property type="molecule type" value="Genomic_DNA"/>
</dbReference>
<protein>
    <submittedName>
        <fullName evidence="1">Uncharacterized protein</fullName>
    </submittedName>
</protein>
<sequence>MDDMIFNRSATGTLQHMQQSMESGEAVYGVMKQSALVQLTHFNIITGFVPCSMHCINLGIAKQFIKYWLDTSNNPYSLNNQDIALIDDILTRIKVPNRAKNIEYTICNCVNVTDIFQNHNLNNFHIKKCSLLDDTLHAVNTCDIDKICLLVQNEQEIYISPVPNLSSY</sequence>